<dbReference type="OrthoDB" id="10254988at2759"/>
<sequence>MEKDDTKKRHETQENKPERKIADIKYRESSEQAIEHTERLANIVNEQIWKHERLLLGLKKKDTKKGDVTQEKKHQRIIRERNDMNCLRQKKNKFRLLGHGGRCFVCEDMEVKIYML</sequence>
<protein>
    <submittedName>
        <fullName evidence="2">Uncharacterized protein</fullName>
    </submittedName>
</protein>
<dbReference type="EMBL" id="VSRR010000552">
    <property type="protein sequence ID" value="MPC16967.1"/>
    <property type="molecule type" value="Genomic_DNA"/>
</dbReference>
<dbReference type="AlphaFoldDB" id="A0A5B7D6Z3"/>
<name>A0A5B7D6Z3_PORTR</name>
<feature type="region of interest" description="Disordered" evidence="1">
    <location>
        <begin position="1"/>
        <end position="21"/>
    </location>
</feature>
<evidence type="ECO:0000256" key="1">
    <source>
        <dbReference type="SAM" id="MobiDB-lite"/>
    </source>
</evidence>
<reference evidence="2 3" key="1">
    <citation type="submission" date="2019-05" db="EMBL/GenBank/DDBJ databases">
        <title>Another draft genome of Portunus trituberculatus and its Hox gene families provides insights of decapod evolution.</title>
        <authorList>
            <person name="Jeong J.-H."/>
            <person name="Song I."/>
            <person name="Kim S."/>
            <person name="Choi T."/>
            <person name="Kim D."/>
            <person name="Ryu S."/>
            <person name="Kim W."/>
        </authorList>
    </citation>
    <scope>NUCLEOTIDE SEQUENCE [LARGE SCALE GENOMIC DNA]</scope>
    <source>
        <tissue evidence="2">Muscle</tissue>
    </source>
</reference>
<proteinExistence type="predicted"/>
<keyword evidence="3" id="KW-1185">Reference proteome</keyword>
<dbReference type="Proteomes" id="UP000324222">
    <property type="component" value="Unassembled WGS sequence"/>
</dbReference>
<evidence type="ECO:0000313" key="3">
    <source>
        <dbReference type="Proteomes" id="UP000324222"/>
    </source>
</evidence>
<evidence type="ECO:0000313" key="2">
    <source>
        <dbReference type="EMBL" id="MPC16967.1"/>
    </source>
</evidence>
<accession>A0A5B7D6Z3</accession>
<gene>
    <name evidence="2" type="ORF">E2C01_009810</name>
</gene>
<organism evidence="2 3">
    <name type="scientific">Portunus trituberculatus</name>
    <name type="common">Swimming crab</name>
    <name type="synonym">Neptunus trituberculatus</name>
    <dbReference type="NCBI Taxonomy" id="210409"/>
    <lineage>
        <taxon>Eukaryota</taxon>
        <taxon>Metazoa</taxon>
        <taxon>Ecdysozoa</taxon>
        <taxon>Arthropoda</taxon>
        <taxon>Crustacea</taxon>
        <taxon>Multicrustacea</taxon>
        <taxon>Malacostraca</taxon>
        <taxon>Eumalacostraca</taxon>
        <taxon>Eucarida</taxon>
        <taxon>Decapoda</taxon>
        <taxon>Pleocyemata</taxon>
        <taxon>Brachyura</taxon>
        <taxon>Eubrachyura</taxon>
        <taxon>Portunoidea</taxon>
        <taxon>Portunidae</taxon>
        <taxon>Portuninae</taxon>
        <taxon>Portunus</taxon>
    </lineage>
</organism>
<comment type="caution">
    <text evidence="2">The sequence shown here is derived from an EMBL/GenBank/DDBJ whole genome shotgun (WGS) entry which is preliminary data.</text>
</comment>